<gene>
    <name evidence="5" type="ORF">HU738_005730</name>
    <name evidence="4" type="ORF">HU738_05245</name>
</gene>
<dbReference type="SMART" id="SM00342">
    <property type="entry name" value="HTH_ARAC"/>
    <property type="match status" value="1"/>
</dbReference>
<feature type="domain" description="HTH araC/xylS-type" evidence="3">
    <location>
        <begin position="242"/>
        <end position="340"/>
    </location>
</feature>
<reference evidence="4" key="2">
    <citation type="submission" date="2020-07" db="EMBL/GenBank/DDBJ databases">
        <authorList>
            <person name="Lood C."/>
            <person name="Girard L."/>
        </authorList>
    </citation>
    <scope>NUCLEOTIDE SEQUENCE</scope>
    <source>
        <strain evidence="4">RW4S2</strain>
    </source>
</reference>
<reference evidence="4 6" key="1">
    <citation type="journal article" date="2020" name="Microorganisms">
        <title>Reliable Identification of Environmental Pseudomonas Isolates Using the rpoD Gene.</title>
        <authorList>
            <consortium name="The Broad Institute Genome Sequencing Platform"/>
            <person name="Girard L."/>
            <person name="Lood C."/>
            <person name="Rokni-Zadeh H."/>
            <person name="van Noort V."/>
            <person name="Lavigne R."/>
            <person name="De Mot R."/>
        </authorList>
    </citation>
    <scope>NUCLEOTIDE SEQUENCE</scope>
    <source>
        <strain evidence="4 6">RW4S2</strain>
    </source>
</reference>
<dbReference type="InterPro" id="IPR018060">
    <property type="entry name" value="HTH_AraC"/>
</dbReference>
<dbReference type="GO" id="GO:0043565">
    <property type="term" value="F:sequence-specific DNA binding"/>
    <property type="evidence" value="ECO:0007669"/>
    <property type="project" value="InterPro"/>
</dbReference>
<organism evidence="4">
    <name type="scientific">Pseudomonas vlassakiae</name>
    <dbReference type="NCBI Taxonomy" id="485888"/>
    <lineage>
        <taxon>Bacteria</taxon>
        <taxon>Pseudomonadati</taxon>
        <taxon>Pseudomonadota</taxon>
        <taxon>Gammaproteobacteria</taxon>
        <taxon>Pseudomonadales</taxon>
        <taxon>Pseudomonadaceae</taxon>
        <taxon>Pseudomonas</taxon>
    </lineage>
</organism>
<dbReference type="PROSITE" id="PS01124">
    <property type="entry name" value="HTH_ARAC_FAMILY_2"/>
    <property type="match status" value="1"/>
</dbReference>
<dbReference type="InterPro" id="IPR052158">
    <property type="entry name" value="INH-QAR"/>
</dbReference>
<evidence type="ECO:0000256" key="1">
    <source>
        <dbReference type="ARBA" id="ARBA00023015"/>
    </source>
</evidence>
<dbReference type="EMBL" id="JABWRP010000003">
    <property type="protein sequence ID" value="MBC3469955.1"/>
    <property type="molecule type" value="Genomic_DNA"/>
</dbReference>
<dbReference type="EMBL" id="JABWRP020000003">
    <property type="protein sequence ID" value="MBV4540544.1"/>
    <property type="molecule type" value="Genomic_DNA"/>
</dbReference>
<evidence type="ECO:0000256" key="2">
    <source>
        <dbReference type="ARBA" id="ARBA00023163"/>
    </source>
</evidence>
<comment type="caution">
    <text evidence="4">The sequence shown here is derived from an EMBL/GenBank/DDBJ whole genome shotgun (WGS) entry which is preliminary data.</text>
</comment>
<evidence type="ECO:0000313" key="4">
    <source>
        <dbReference type="EMBL" id="MBC3469955.1"/>
    </source>
</evidence>
<keyword evidence="2" id="KW-0804">Transcription</keyword>
<dbReference type="Proteomes" id="UP000628137">
    <property type="component" value="Unassembled WGS sequence"/>
</dbReference>
<dbReference type="InterPro" id="IPR002818">
    <property type="entry name" value="DJ-1/PfpI"/>
</dbReference>
<dbReference type="Gene3D" id="3.40.50.880">
    <property type="match status" value="1"/>
</dbReference>
<evidence type="ECO:0000259" key="3">
    <source>
        <dbReference type="PROSITE" id="PS01124"/>
    </source>
</evidence>
<dbReference type="PANTHER" id="PTHR43130">
    <property type="entry name" value="ARAC-FAMILY TRANSCRIPTIONAL REGULATOR"/>
    <property type="match status" value="1"/>
</dbReference>
<dbReference type="AlphaFoldDB" id="A0A923GGU5"/>
<dbReference type="GO" id="GO:0003700">
    <property type="term" value="F:DNA-binding transcription factor activity"/>
    <property type="evidence" value="ECO:0007669"/>
    <property type="project" value="InterPro"/>
</dbReference>
<dbReference type="Pfam" id="PF12833">
    <property type="entry name" value="HTH_18"/>
    <property type="match status" value="1"/>
</dbReference>
<evidence type="ECO:0000313" key="5">
    <source>
        <dbReference type="EMBL" id="MBV4540544.1"/>
    </source>
</evidence>
<dbReference type="Gene3D" id="1.10.10.60">
    <property type="entry name" value="Homeodomain-like"/>
    <property type="match status" value="2"/>
</dbReference>
<dbReference type="SUPFAM" id="SSF46689">
    <property type="entry name" value="Homeodomain-like"/>
    <property type="match status" value="2"/>
</dbReference>
<evidence type="ECO:0000313" key="6">
    <source>
        <dbReference type="Proteomes" id="UP000628137"/>
    </source>
</evidence>
<keyword evidence="6" id="KW-1185">Reference proteome</keyword>
<dbReference type="InterPro" id="IPR009057">
    <property type="entry name" value="Homeodomain-like_sf"/>
</dbReference>
<name>A0A923GGU5_9PSED</name>
<accession>A0A923GGU5</accession>
<dbReference type="CDD" id="cd03137">
    <property type="entry name" value="GATase1_AraC_1"/>
    <property type="match status" value="1"/>
</dbReference>
<proteinExistence type="predicted"/>
<dbReference type="InterPro" id="IPR029062">
    <property type="entry name" value="Class_I_gatase-like"/>
</dbReference>
<dbReference type="Pfam" id="PF01965">
    <property type="entry name" value="DJ-1_PfpI"/>
    <property type="match status" value="1"/>
</dbReference>
<keyword evidence="1" id="KW-0805">Transcription regulation</keyword>
<reference evidence="5" key="3">
    <citation type="submission" date="2021-06" db="EMBL/GenBank/DDBJ databases">
        <title>Updating the genus Pseudomonas: Description of 43 new species and partition of the Pseudomonas putida group.</title>
        <authorList>
            <person name="Girard L."/>
            <person name="Lood C."/>
            <person name="Vandamme P."/>
            <person name="Rokni-Zadeh H."/>
            <person name="Van Noort V."/>
            <person name="Hofte M."/>
            <person name="Lavigne R."/>
            <person name="De Mot R."/>
        </authorList>
    </citation>
    <scope>NUCLEOTIDE SEQUENCE</scope>
    <source>
        <strain evidence="5">RW4S2</strain>
    </source>
</reference>
<dbReference type="SUPFAM" id="SSF52317">
    <property type="entry name" value="Class I glutamine amidotransferase-like"/>
    <property type="match status" value="1"/>
</dbReference>
<dbReference type="PANTHER" id="PTHR43130:SF3">
    <property type="entry name" value="HTH-TYPE TRANSCRIPTIONAL REGULATOR RV1931C"/>
    <property type="match status" value="1"/>
</dbReference>
<sequence>MRFLLSFMPPQAVSIQGERGMQENHTQRTVAMVLFDDVLMLDVTGPMDAFAIANRFLPEDNHYRLLTVAEGQGTIRGSCGLKVMADLRLEQLPASIDLLLVPGGPGAYHVALPAIERWLPAAVDRARRFGAICTGAFVLGRAGLLDGYRCTTHWNYVERLAQAFPDARVETEHIYVTDRDLITSGGITAGIDLALAIVAEDHGKALALEVAKVLLVARHRQGGQTPYGPLLAAVPRDGSPIARVQAYIVDHIDQPFTVQKMADLVAMSGRNFARIFQREVGITPLQYLQNARIDQARKLLECGDLPLKVVATRCGFGSDRHMRKVFCERIGMTPAQYRAQFGGS</sequence>
<protein>
    <submittedName>
        <fullName evidence="4">GlxA family transcriptional regulator</fullName>
    </submittedName>
</protein>